<dbReference type="AlphaFoldDB" id="W9S2W1"/>
<dbReference type="Proteomes" id="UP000030645">
    <property type="component" value="Unassembled WGS sequence"/>
</dbReference>
<proteinExistence type="predicted"/>
<dbReference type="KEGG" id="mnt:21397359"/>
<evidence type="ECO:0000256" key="1">
    <source>
        <dbReference type="SAM" id="MobiDB-lite"/>
    </source>
</evidence>
<feature type="compositionally biased region" description="Basic and acidic residues" evidence="1">
    <location>
        <begin position="22"/>
        <end position="31"/>
    </location>
</feature>
<keyword evidence="2" id="KW-1133">Transmembrane helix</keyword>
<feature type="transmembrane region" description="Helical" evidence="2">
    <location>
        <begin position="40"/>
        <end position="57"/>
    </location>
</feature>
<dbReference type="InterPro" id="IPR055301">
    <property type="entry name" value="Lea14-like_2"/>
</dbReference>
<keyword evidence="2" id="KW-0812">Transmembrane</keyword>
<dbReference type="OrthoDB" id="1894389at2759"/>
<sequence length="213" mass="23520">MAEKDDQPLQAETYDLESASSADHESNAKELQHKKRMRRLGGVTAIVVLLTVVILVFPQTVMRIKGPELRIRSVAIEDLTISNSDTNSPSLSMKFDSEIGVKNTNFGEFKFDESSITFVYKGTEVGDASVEKGKAKARSTKKMNVTAEVNANSNLANDVRSGFLTLTSQSKLNGKVHLMKVIKKKKTAEMNCTITINLENKVVQDFKCKSNSN</sequence>
<dbReference type="Gene3D" id="2.60.40.1820">
    <property type="match status" value="1"/>
</dbReference>
<feature type="region of interest" description="Disordered" evidence="1">
    <location>
        <begin position="1"/>
        <end position="33"/>
    </location>
</feature>
<evidence type="ECO:0000259" key="3">
    <source>
        <dbReference type="Pfam" id="PF03168"/>
    </source>
</evidence>
<evidence type="ECO:0000256" key="2">
    <source>
        <dbReference type="SAM" id="Phobius"/>
    </source>
</evidence>
<name>W9S2W1_9ROSA</name>
<dbReference type="Pfam" id="PF03168">
    <property type="entry name" value="LEA_2"/>
    <property type="match status" value="1"/>
</dbReference>
<feature type="domain" description="Late embryogenesis abundant protein LEA-2 subgroup" evidence="3">
    <location>
        <begin position="100"/>
        <end position="193"/>
    </location>
</feature>
<keyword evidence="2" id="KW-0472">Membrane</keyword>
<dbReference type="InterPro" id="IPR004864">
    <property type="entry name" value="LEA_2"/>
</dbReference>
<evidence type="ECO:0000313" key="5">
    <source>
        <dbReference type="Proteomes" id="UP000030645"/>
    </source>
</evidence>
<dbReference type="EMBL" id="KE345548">
    <property type="protein sequence ID" value="EXC05942.1"/>
    <property type="molecule type" value="Genomic_DNA"/>
</dbReference>
<accession>W9S2W1</accession>
<dbReference type="STRING" id="981085.W9S2W1"/>
<keyword evidence="5" id="KW-1185">Reference proteome</keyword>
<gene>
    <name evidence="4" type="ORF">L484_014210</name>
</gene>
<organism evidence="4 5">
    <name type="scientific">Morus notabilis</name>
    <dbReference type="NCBI Taxonomy" id="981085"/>
    <lineage>
        <taxon>Eukaryota</taxon>
        <taxon>Viridiplantae</taxon>
        <taxon>Streptophyta</taxon>
        <taxon>Embryophyta</taxon>
        <taxon>Tracheophyta</taxon>
        <taxon>Spermatophyta</taxon>
        <taxon>Magnoliopsida</taxon>
        <taxon>eudicotyledons</taxon>
        <taxon>Gunneridae</taxon>
        <taxon>Pentapetalae</taxon>
        <taxon>rosids</taxon>
        <taxon>fabids</taxon>
        <taxon>Rosales</taxon>
        <taxon>Moraceae</taxon>
        <taxon>Moreae</taxon>
        <taxon>Morus</taxon>
    </lineage>
</organism>
<dbReference type="PANTHER" id="PTHR31852">
    <property type="entry name" value="LATE EMBRYOGENESIS ABUNDANT (LEA) HYDROXYPROLINE-RICH GLYCOPROTEIN FAMILY"/>
    <property type="match status" value="1"/>
</dbReference>
<reference evidence="5" key="1">
    <citation type="submission" date="2013-01" db="EMBL/GenBank/DDBJ databases">
        <title>Draft Genome Sequence of a Mulberry Tree, Morus notabilis C.K. Schneid.</title>
        <authorList>
            <person name="He N."/>
            <person name="Zhao S."/>
        </authorList>
    </citation>
    <scope>NUCLEOTIDE SEQUENCE</scope>
</reference>
<protein>
    <recommendedName>
        <fullName evidence="3">Late embryogenesis abundant protein LEA-2 subgroup domain-containing protein</fullName>
    </recommendedName>
</protein>
<evidence type="ECO:0000313" key="4">
    <source>
        <dbReference type="EMBL" id="EXC05942.1"/>
    </source>
</evidence>
<dbReference type="eggNOG" id="ENOG502RZW9">
    <property type="taxonomic scope" value="Eukaryota"/>
</dbReference>